<dbReference type="PROSITE" id="PS50836">
    <property type="entry name" value="DOMON"/>
    <property type="match status" value="1"/>
</dbReference>
<keyword evidence="5 11" id="KW-0812">Transmembrane</keyword>
<keyword evidence="9 11" id="KW-0472">Membrane</keyword>
<dbReference type="InterPro" id="IPR002861">
    <property type="entry name" value="Reeler_dom"/>
</dbReference>
<dbReference type="CDD" id="cd08760">
    <property type="entry name" value="Cyt_b561_FRRS1_like"/>
    <property type="match status" value="1"/>
</dbReference>
<dbReference type="GO" id="GO:0016020">
    <property type="term" value="C:membrane"/>
    <property type="evidence" value="ECO:0007669"/>
    <property type="project" value="UniProtKB-SubCell"/>
</dbReference>
<feature type="transmembrane region" description="Helical" evidence="11">
    <location>
        <begin position="646"/>
        <end position="667"/>
    </location>
</feature>
<evidence type="ECO:0000256" key="10">
    <source>
        <dbReference type="ARBA" id="ARBA00023180"/>
    </source>
</evidence>
<evidence type="ECO:0000256" key="7">
    <source>
        <dbReference type="ARBA" id="ARBA00022989"/>
    </source>
</evidence>
<sequence length="670" mass="71500">MCGALSDSSGAKAQSAISLEVLFLFCVGASTGSGGTEHAESELVESKERRVAEVVERSSTVAVTTQITAAPHAVSGERSRCSQGEEAELFWAREYIQTRTSERPQHMRAYIILFACVRIVECYKNGLISSACGSMAPNHGSSAQTSAAPYSVTVDKTSYSAGDAVTVTLSAKSGTFLGFLLEARLIGGSTPFGSFSSAGTGAQLLPCSGQPSAAVSHSSPTPKSQIQSIWKAPTSGNLNNIQFSATFVQAYSSFWVGVKSAQVTYSTGNGTTAMVNIHPSIQSNGISSAGCGITKTCVSQPSNCDPFTNSNCYFMSAMPLSDGSGFNFEIFGPSNGYVAIAFSDDQQMGNDDIYICGKNSQGNIQLQHAFSTGTTTPTTIRMGNVTNFNASFTNGVISCSFTSRNSISTTRSSASTNSYYIFLANGPVDQNGVIQIHPNTPIISSAKIDLYSPQVLGGEQYPAIVKAHGCLMLISWMTTGSVGMLIARYLKKTTRGTRCCGKDFWFVAHMLLMLLSVAATIIAFILVFSYAQDWAGGAHPVLGCMVMILSLVQPTAAMFRCSPQHERRFIFNWAHAINALAIKALAVAAIFTGLILVDPSQDGWLPKVMGGFVAWEALFFLFLDIHQKWTEKDVDGDDYGQIRPEVLIMLAFFLGNVAFLVTLLVGIGNV</sequence>
<feature type="transmembrane region" description="Helical" evidence="11">
    <location>
        <begin position="511"/>
        <end position="531"/>
    </location>
</feature>
<dbReference type="AlphaFoldDB" id="A0AAD8Z9G4"/>
<keyword evidence="4" id="KW-0813">Transport</keyword>
<comment type="similarity">
    <text evidence="3">Belongs to the FRRS1 family.</text>
</comment>
<dbReference type="Pfam" id="PF03351">
    <property type="entry name" value="DOMON"/>
    <property type="match status" value="1"/>
</dbReference>
<evidence type="ECO:0000259" key="13">
    <source>
        <dbReference type="PROSITE" id="PS50939"/>
    </source>
</evidence>
<accession>A0AAD8Z9G4</accession>
<dbReference type="CDD" id="cd08544">
    <property type="entry name" value="Reeler"/>
    <property type="match status" value="1"/>
</dbReference>
<dbReference type="FunFam" id="2.60.40.4060:FF:000003">
    <property type="entry name" value="Ferric chelate reductase 1"/>
    <property type="match status" value="1"/>
</dbReference>
<dbReference type="InterPro" id="IPR005018">
    <property type="entry name" value="DOMON_domain"/>
</dbReference>
<dbReference type="EMBL" id="JAROKS010000016">
    <property type="protein sequence ID" value="KAK1794871.1"/>
    <property type="molecule type" value="Genomic_DNA"/>
</dbReference>
<dbReference type="PROSITE" id="PS51019">
    <property type="entry name" value="REELIN"/>
    <property type="match status" value="1"/>
</dbReference>
<evidence type="ECO:0000313" key="15">
    <source>
        <dbReference type="EMBL" id="KAK1794871.1"/>
    </source>
</evidence>
<feature type="transmembrane region" description="Helical" evidence="11">
    <location>
        <begin position="471"/>
        <end position="490"/>
    </location>
</feature>
<evidence type="ECO:0000256" key="8">
    <source>
        <dbReference type="ARBA" id="ARBA00023004"/>
    </source>
</evidence>
<dbReference type="InterPro" id="IPR006593">
    <property type="entry name" value="Cyt_b561/ferric_Rdtase_TM"/>
</dbReference>
<dbReference type="SMART" id="SM00664">
    <property type="entry name" value="DoH"/>
    <property type="match status" value="1"/>
</dbReference>
<evidence type="ECO:0000313" key="16">
    <source>
        <dbReference type="Proteomes" id="UP001239994"/>
    </source>
</evidence>
<keyword evidence="8" id="KW-0408">Iron</keyword>
<dbReference type="InterPro" id="IPR042307">
    <property type="entry name" value="Reeler_sf"/>
</dbReference>
<evidence type="ECO:0000256" key="3">
    <source>
        <dbReference type="ARBA" id="ARBA00009195"/>
    </source>
</evidence>
<proteinExistence type="inferred from homology"/>
<evidence type="ECO:0000256" key="11">
    <source>
        <dbReference type="SAM" id="Phobius"/>
    </source>
</evidence>
<dbReference type="InterPro" id="IPR051237">
    <property type="entry name" value="Ferric-chelate_Red/DefProt"/>
</dbReference>
<organism evidence="15 16">
    <name type="scientific">Electrophorus voltai</name>
    <dbReference type="NCBI Taxonomy" id="2609070"/>
    <lineage>
        <taxon>Eukaryota</taxon>
        <taxon>Metazoa</taxon>
        <taxon>Chordata</taxon>
        <taxon>Craniata</taxon>
        <taxon>Vertebrata</taxon>
        <taxon>Euteleostomi</taxon>
        <taxon>Actinopterygii</taxon>
        <taxon>Neopterygii</taxon>
        <taxon>Teleostei</taxon>
        <taxon>Ostariophysi</taxon>
        <taxon>Gymnotiformes</taxon>
        <taxon>Gymnotoidei</taxon>
        <taxon>Gymnotidae</taxon>
        <taxon>Electrophorus</taxon>
    </lineage>
</organism>
<feature type="domain" description="DOMON" evidence="12">
    <location>
        <begin position="311"/>
        <end position="426"/>
    </location>
</feature>
<dbReference type="PANTHER" id="PTHR45828:SF44">
    <property type="entry name" value="FERRIC-CHELATE REDUCTASE 1-RELATED"/>
    <property type="match status" value="1"/>
</dbReference>
<dbReference type="PROSITE" id="PS50939">
    <property type="entry name" value="CYTOCHROME_B561"/>
    <property type="match status" value="1"/>
</dbReference>
<feature type="domain" description="Reelin" evidence="14">
    <location>
        <begin position="113"/>
        <end position="279"/>
    </location>
</feature>
<dbReference type="Proteomes" id="UP001239994">
    <property type="component" value="Unassembled WGS sequence"/>
</dbReference>
<name>A0AAD8Z9G4_9TELE</name>
<evidence type="ECO:0000256" key="9">
    <source>
        <dbReference type="ARBA" id="ARBA00023136"/>
    </source>
</evidence>
<dbReference type="PANTHER" id="PTHR45828">
    <property type="entry name" value="CYTOCHROME B561/FERRIC REDUCTASE TRANSMEMBRANE"/>
    <property type="match status" value="1"/>
</dbReference>
<reference evidence="15" key="1">
    <citation type="submission" date="2023-03" db="EMBL/GenBank/DDBJ databases">
        <title>Electrophorus voltai genome.</title>
        <authorList>
            <person name="Bian C."/>
        </authorList>
    </citation>
    <scope>NUCLEOTIDE SEQUENCE</scope>
    <source>
        <strain evidence="15">CB-2022</strain>
        <tissue evidence="15">Muscle</tissue>
    </source>
</reference>
<feature type="domain" description="Cytochrome b561" evidence="13">
    <location>
        <begin position="432"/>
        <end position="632"/>
    </location>
</feature>
<feature type="transmembrane region" description="Helical" evidence="11">
    <location>
        <begin position="571"/>
        <end position="596"/>
    </location>
</feature>
<dbReference type="SMART" id="SM00665">
    <property type="entry name" value="B561"/>
    <property type="match status" value="1"/>
</dbReference>
<evidence type="ECO:0000259" key="14">
    <source>
        <dbReference type="PROSITE" id="PS51019"/>
    </source>
</evidence>
<comment type="cofactor">
    <cofactor evidence="1">
        <name>heme b</name>
        <dbReference type="ChEBI" id="CHEBI:60344"/>
    </cofactor>
</comment>
<keyword evidence="16" id="KW-1185">Reference proteome</keyword>
<keyword evidence="7 11" id="KW-1133">Transmembrane helix</keyword>
<feature type="transmembrane region" description="Helical" evidence="11">
    <location>
        <begin position="608"/>
        <end position="625"/>
    </location>
</feature>
<evidence type="ECO:0000256" key="6">
    <source>
        <dbReference type="ARBA" id="ARBA00022982"/>
    </source>
</evidence>
<evidence type="ECO:0000259" key="12">
    <source>
        <dbReference type="PROSITE" id="PS50836"/>
    </source>
</evidence>
<protein>
    <submittedName>
        <fullName evidence="15">Uncharacterized protein</fullName>
    </submittedName>
</protein>
<evidence type="ECO:0000256" key="1">
    <source>
        <dbReference type="ARBA" id="ARBA00001970"/>
    </source>
</evidence>
<gene>
    <name evidence="15" type="ORF">P4O66_010072</name>
</gene>
<keyword evidence="6" id="KW-0249">Electron transport</keyword>
<dbReference type="Gene3D" id="2.60.40.4060">
    <property type="entry name" value="Reeler domain"/>
    <property type="match status" value="1"/>
</dbReference>
<comment type="caution">
    <text evidence="15">The sequence shown here is derived from an EMBL/GenBank/DDBJ whole genome shotgun (WGS) entry which is preliminary data.</text>
</comment>
<keyword evidence="10" id="KW-0325">Glycoprotein</keyword>
<evidence type="ECO:0000256" key="2">
    <source>
        <dbReference type="ARBA" id="ARBA00004141"/>
    </source>
</evidence>
<dbReference type="Gene3D" id="1.20.120.1770">
    <property type="match status" value="1"/>
</dbReference>
<evidence type="ECO:0000256" key="4">
    <source>
        <dbReference type="ARBA" id="ARBA00022448"/>
    </source>
</evidence>
<dbReference type="CDD" id="cd09628">
    <property type="entry name" value="DOMON_SDR_2_like"/>
    <property type="match status" value="1"/>
</dbReference>
<comment type="subcellular location">
    <subcellularLocation>
        <location evidence="2">Membrane</location>
        <topology evidence="2">Multi-pass membrane protein</topology>
    </subcellularLocation>
</comment>
<dbReference type="Pfam" id="PF02014">
    <property type="entry name" value="Reeler"/>
    <property type="match status" value="1"/>
</dbReference>
<evidence type="ECO:0000256" key="5">
    <source>
        <dbReference type="ARBA" id="ARBA00022692"/>
    </source>
</evidence>
<feature type="transmembrane region" description="Helical" evidence="11">
    <location>
        <begin position="537"/>
        <end position="559"/>
    </location>
</feature>